<comment type="caution">
    <text evidence="1">The sequence shown here is derived from an EMBL/GenBank/DDBJ whole genome shotgun (WGS) entry which is preliminary data.</text>
</comment>
<evidence type="ECO:0000313" key="2">
    <source>
        <dbReference type="Proteomes" id="UP001243375"/>
    </source>
</evidence>
<organism evidence="1 2">
    <name type="scientific">Naganishia vaughanmartiniae</name>
    <dbReference type="NCBI Taxonomy" id="1424756"/>
    <lineage>
        <taxon>Eukaryota</taxon>
        <taxon>Fungi</taxon>
        <taxon>Dikarya</taxon>
        <taxon>Basidiomycota</taxon>
        <taxon>Agaricomycotina</taxon>
        <taxon>Tremellomycetes</taxon>
        <taxon>Filobasidiales</taxon>
        <taxon>Filobasidiaceae</taxon>
        <taxon>Naganishia</taxon>
    </lineage>
</organism>
<name>A0ACC2X990_9TREE</name>
<keyword evidence="2" id="KW-1185">Reference proteome</keyword>
<accession>A0ACC2X990</accession>
<gene>
    <name evidence="1" type="ORF">QFC22_002523</name>
</gene>
<protein>
    <submittedName>
        <fullName evidence="1">Uncharacterized protein</fullName>
    </submittedName>
</protein>
<sequence>MQAIHAPLIPQTGITHVLFLRQFTASAKYDKQVVGNVVVAGGERMRVYDLLLSSTHGEADGKEARNGLRMRKVWDQRGAGEVTGLQSVKLVGGEGEKVVVAWGAKLSILEWSGGEVSTVSLHTFERASQVLYANPEDFLPLLCTDPQDKMIVQLLPEDSLAIIPLVQDMEELEGFDSTSVRDVPYMPSFILSLPELSSTLRNVKDLAFLPGFNNPTLAILFCPNPTATGRTTVPRDTYHIEIRTLDPLGQTYPLISSTEDLPSDSQYIVPCPQGIGGVLLITATAVFHVDQSGKYVCTSSNGWFKFVSNITPTRRREECLLELDGSHVVWADEGNFLMVLRDSTVIQARLEVEGRSVVGIDFLSPLGLEGMESPSAPKVGLDLGLEQPSSVCGIALSPSENGLTRSAFFAASAVGDSCLVTVNMVPEETSGEEAMNGTIESKPEEMQVDLDDDLYGDSIIRSELTRAERKLMQAHLSVTAKVRGIGYISEMAFGVTPESKSARENIPGNIPATREPEIAILQGGGKGNSTVDLIRLRTTKKRKYHELVGSANVWAVNVKLDADSMDQPQETATRLFQAQKNDDGTLGSTYVWAVDSDSGELQEILITFEEETVTAGSCLNASRIARVSTYAINILDAGKLIHVPTIKSVDIDPAYMCPDGGFIAEHHLDEFADDTDDSDPIVQADVHSEYVLVRHKSGRIFIVHLAAGPAFKVVEVERDQNRAFTSAQIFTDDSGIFRTFESKSTSDQLTSPVIGRNGRAVTRTTSVASARALDSHLLALTNVAGELEVSEQFDLSADGGLNNADQALVDDGLDRIASDHMDTSNGADPRKEEDEPLRIEQICISNIGNKDNVRPYLMVLYSTDTLLVYEAQPRFTLDSEAKTHRTSLAVRFRKVMTKVLGRPKLPRSIEAATLEDCHFACLTGSQPALLFEDDLEGLICTSWSEPINCLTALKVDGASELLLCTSEATLLQLQPRDQHDTARSCRKRLERTYTHLTYDPRSSYYVGAAAISVPYQLYNDECEPVPGPEAPNLTPAIIERSTLELFNPYSWTVVDGYEFDENEVVLCVENMVLEATSTEAGVKRYLVVGTSVNRGEDMSSKGNTYVFEIVEVVSGVDQLGDWSLRLICTEEAKGPVSALANVAQYMVQAMGQKVYVKALDKEDHLVPVAFLDVPPYITSIKVFKNLILLGDIVKGVWLAVFQETPFRLDVIAKDFYDVSVVAVDFLASEGMMTFSTVDDQGDLRLLEFNPDQSSSNEVAKLVRRTEYHIGQPVTKSLMVARRKTAEDRIAPQTQIIYADALGGVSTLIPLKAARFKRLQLLQGQVTRSVQHMAGLNPKAYRHVANRHQARALNKGVLDGFLLQTFIDLPFDKQKELVDPIGTNRETIINDLVDLSFTW</sequence>
<proteinExistence type="predicted"/>
<dbReference type="Proteomes" id="UP001243375">
    <property type="component" value="Unassembled WGS sequence"/>
</dbReference>
<evidence type="ECO:0000313" key="1">
    <source>
        <dbReference type="EMBL" id="KAJ9120594.1"/>
    </source>
</evidence>
<reference evidence="1" key="1">
    <citation type="submission" date="2023-04" db="EMBL/GenBank/DDBJ databases">
        <title>Draft Genome sequencing of Naganishia species isolated from polar environments using Oxford Nanopore Technology.</title>
        <authorList>
            <person name="Leo P."/>
            <person name="Venkateswaran K."/>
        </authorList>
    </citation>
    <scope>NUCLEOTIDE SEQUENCE</scope>
    <source>
        <strain evidence="1">MNA-CCFEE 5425</strain>
    </source>
</reference>
<dbReference type="EMBL" id="JASBWU010000006">
    <property type="protein sequence ID" value="KAJ9120594.1"/>
    <property type="molecule type" value="Genomic_DNA"/>
</dbReference>